<evidence type="ECO:0000256" key="5">
    <source>
        <dbReference type="ARBA" id="ARBA00022777"/>
    </source>
</evidence>
<dbReference type="Proteomes" id="UP000692954">
    <property type="component" value="Unassembled WGS sequence"/>
</dbReference>
<dbReference type="EC" id="2.7.11.1" evidence="1"/>
<dbReference type="SMART" id="SM00220">
    <property type="entry name" value="S_TKc"/>
    <property type="match status" value="1"/>
</dbReference>
<evidence type="ECO:0000256" key="1">
    <source>
        <dbReference type="ARBA" id="ARBA00012513"/>
    </source>
</evidence>
<dbReference type="PROSITE" id="PS50011">
    <property type="entry name" value="PROTEIN_KINASE_DOM"/>
    <property type="match status" value="1"/>
</dbReference>
<keyword evidence="5" id="KW-0418">Kinase</keyword>
<organism evidence="10 11">
    <name type="scientific">Paramecium sonneborni</name>
    <dbReference type="NCBI Taxonomy" id="65129"/>
    <lineage>
        <taxon>Eukaryota</taxon>
        <taxon>Sar</taxon>
        <taxon>Alveolata</taxon>
        <taxon>Ciliophora</taxon>
        <taxon>Intramacronucleata</taxon>
        <taxon>Oligohymenophorea</taxon>
        <taxon>Peniculida</taxon>
        <taxon>Parameciidae</taxon>
        <taxon>Paramecium</taxon>
    </lineage>
</organism>
<dbReference type="InterPro" id="IPR050236">
    <property type="entry name" value="Ser_Thr_kinase_AGC"/>
</dbReference>
<dbReference type="GO" id="GO:0004674">
    <property type="term" value="F:protein serine/threonine kinase activity"/>
    <property type="evidence" value="ECO:0007669"/>
    <property type="project" value="UniProtKB-KW"/>
</dbReference>
<keyword evidence="8" id="KW-0812">Transmembrane</keyword>
<evidence type="ECO:0000259" key="9">
    <source>
        <dbReference type="PROSITE" id="PS50011"/>
    </source>
</evidence>
<evidence type="ECO:0000256" key="2">
    <source>
        <dbReference type="ARBA" id="ARBA00022527"/>
    </source>
</evidence>
<dbReference type="PANTHER" id="PTHR24356:SF163">
    <property type="entry name" value="3-PHOSPHOINOSITIDE-DEPENDENT PROTEIN KINASE 1-RELATED"/>
    <property type="match status" value="1"/>
</dbReference>
<reference evidence="10" key="1">
    <citation type="submission" date="2021-01" db="EMBL/GenBank/DDBJ databases">
        <authorList>
            <consortium name="Genoscope - CEA"/>
            <person name="William W."/>
        </authorList>
    </citation>
    <scope>NUCLEOTIDE SEQUENCE</scope>
</reference>
<dbReference type="GO" id="GO:0035556">
    <property type="term" value="P:intracellular signal transduction"/>
    <property type="evidence" value="ECO:0007669"/>
    <property type="project" value="TreeGrafter"/>
</dbReference>
<evidence type="ECO:0000256" key="8">
    <source>
        <dbReference type="SAM" id="Phobius"/>
    </source>
</evidence>
<dbReference type="InterPro" id="IPR017441">
    <property type="entry name" value="Protein_kinase_ATP_BS"/>
</dbReference>
<keyword evidence="11" id="KW-1185">Reference proteome</keyword>
<feature type="binding site" evidence="7">
    <location>
        <position position="51"/>
    </location>
    <ligand>
        <name>ATP</name>
        <dbReference type="ChEBI" id="CHEBI:30616"/>
    </ligand>
</feature>
<evidence type="ECO:0000256" key="3">
    <source>
        <dbReference type="ARBA" id="ARBA00022679"/>
    </source>
</evidence>
<dbReference type="Pfam" id="PF00069">
    <property type="entry name" value="Pkinase"/>
    <property type="match status" value="1"/>
</dbReference>
<evidence type="ECO:0000313" key="11">
    <source>
        <dbReference type="Proteomes" id="UP000692954"/>
    </source>
</evidence>
<feature type="domain" description="Protein kinase" evidence="9">
    <location>
        <begin position="21"/>
        <end position="313"/>
    </location>
</feature>
<accession>A0A8S1NUW6</accession>
<evidence type="ECO:0000256" key="4">
    <source>
        <dbReference type="ARBA" id="ARBA00022741"/>
    </source>
</evidence>
<dbReference type="OrthoDB" id="295381at2759"/>
<keyword evidence="2" id="KW-0723">Serine/threonine-protein kinase</keyword>
<name>A0A8S1NUW6_9CILI</name>
<gene>
    <name evidence="10" type="ORF">PSON_ATCC_30995.1.T0600142</name>
</gene>
<keyword evidence="6 7" id="KW-0067">ATP-binding</keyword>
<dbReference type="GO" id="GO:0005524">
    <property type="term" value="F:ATP binding"/>
    <property type="evidence" value="ECO:0007669"/>
    <property type="project" value="UniProtKB-UniRule"/>
</dbReference>
<keyword evidence="8" id="KW-0472">Membrane</keyword>
<dbReference type="PROSITE" id="PS00108">
    <property type="entry name" value="PROTEIN_KINASE_ST"/>
    <property type="match status" value="1"/>
</dbReference>
<dbReference type="InterPro" id="IPR000719">
    <property type="entry name" value="Prot_kinase_dom"/>
</dbReference>
<proteinExistence type="predicted"/>
<evidence type="ECO:0000256" key="6">
    <source>
        <dbReference type="ARBA" id="ARBA00022840"/>
    </source>
</evidence>
<dbReference type="AlphaFoldDB" id="A0A8S1NUW6"/>
<keyword evidence="4 7" id="KW-0547">Nucleotide-binding</keyword>
<dbReference type="PANTHER" id="PTHR24356">
    <property type="entry name" value="SERINE/THREONINE-PROTEIN KINASE"/>
    <property type="match status" value="1"/>
</dbReference>
<dbReference type="InterPro" id="IPR008271">
    <property type="entry name" value="Ser/Thr_kinase_AS"/>
</dbReference>
<feature type="transmembrane region" description="Helical" evidence="8">
    <location>
        <begin position="21"/>
        <end position="41"/>
    </location>
</feature>
<keyword evidence="8" id="KW-1133">Transmembrane helix</keyword>
<dbReference type="EMBL" id="CAJJDN010000060">
    <property type="protein sequence ID" value="CAD8093193.1"/>
    <property type="molecule type" value="Genomic_DNA"/>
</dbReference>
<keyword evidence="3" id="KW-0808">Transferase</keyword>
<protein>
    <recommendedName>
        <fullName evidence="1">non-specific serine/threonine protein kinase</fullName>
        <ecNumber evidence="1">2.7.11.1</ecNumber>
    </recommendedName>
</protein>
<dbReference type="PROSITE" id="PS00107">
    <property type="entry name" value="PROTEIN_KINASE_ATP"/>
    <property type="match status" value="1"/>
</dbReference>
<sequence>MKGIQLQNQLKRDKKMNIKNFYIVGMIGQGAYSEVFEAIYLKNNKKVAIKKVFKEQITQSNKQAEIYIERHMMKQYSQKHPSMVEFIGSFQDKQFLYFVCEHCPFGDLGNIVYDIYQEFKKGISLDVENLIKIYIYQIANAIIYLHKEGIAHLDIKPKNIVIDKSFNLRLTDFATCYFFEEHRQPPELIEQINKFQHNYIRSIKKMESEIGECRSTFVGTPEYISPEMLIHSRASKEADLWALGCIIYEFYHGKQPFSNQNENVFSNILNLNYELDSKLPEDVSDLITSLLTLNPQDRLGYENSEQILIHKYFDTIRHFVPWQDEIEIPNQCKILYQEIIPNQSKSSLIYQTTSTNVEMKQQLIRRRQDRLKTIIEELDESATPLPNNIKRTQQIFQKQDAQITFKQSITYSSNRLDPEIQSNMSLKQFNKSVGFIQLNSNRWFCIPQIAILFGYLKPPCLLIDFIKGEKKYLPIDDTIKISFDGIYYILESSQFFYKFKDAEASPINWIKVVEKIKNEYLGK</sequence>
<comment type="caution">
    <text evidence="10">The sequence shown here is derived from an EMBL/GenBank/DDBJ whole genome shotgun (WGS) entry which is preliminary data.</text>
</comment>
<evidence type="ECO:0000256" key="7">
    <source>
        <dbReference type="PROSITE-ProRule" id="PRU10141"/>
    </source>
</evidence>
<evidence type="ECO:0000313" key="10">
    <source>
        <dbReference type="EMBL" id="CAD8093193.1"/>
    </source>
</evidence>